<sequence>MGNVTNISNGGVVGIQAGNLSGVIQVGGPCGQRTECCGKRCDKPAGHRGAHLHREVIR</sequence>
<keyword evidence="2" id="KW-1185">Reference proteome</keyword>
<dbReference type="Proteomes" id="UP000612808">
    <property type="component" value="Unassembled WGS sequence"/>
</dbReference>
<accession>A0A8J3JDR3</accession>
<comment type="caution">
    <text evidence="1">The sequence shown here is derived from an EMBL/GenBank/DDBJ whole genome shotgun (WGS) entry which is preliminary data.</text>
</comment>
<proteinExistence type="predicted"/>
<reference evidence="1" key="1">
    <citation type="submission" date="2021-01" db="EMBL/GenBank/DDBJ databases">
        <title>Whole genome shotgun sequence of Actinocatenispora rupis NBRC 107355.</title>
        <authorList>
            <person name="Komaki H."/>
            <person name="Tamura T."/>
        </authorList>
    </citation>
    <scope>NUCLEOTIDE SEQUENCE</scope>
    <source>
        <strain evidence="1">NBRC 107355</strain>
    </source>
</reference>
<name>A0A8J3JDR3_9ACTN</name>
<organism evidence="1 2">
    <name type="scientific">Actinocatenispora rupis</name>
    <dbReference type="NCBI Taxonomy" id="519421"/>
    <lineage>
        <taxon>Bacteria</taxon>
        <taxon>Bacillati</taxon>
        <taxon>Actinomycetota</taxon>
        <taxon>Actinomycetes</taxon>
        <taxon>Micromonosporales</taxon>
        <taxon>Micromonosporaceae</taxon>
        <taxon>Actinocatenispora</taxon>
    </lineage>
</organism>
<dbReference type="EMBL" id="BOMB01000029">
    <property type="protein sequence ID" value="GID14083.1"/>
    <property type="molecule type" value="Genomic_DNA"/>
</dbReference>
<protein>
    <submittedName>
        <fullName evidence="1">Uncharacterized protein</fullName>
    </submittedName>
</protein>
<evidence type="ECO:0000313" key="1">
    <source>
        <dbReference type="EMBL" id="GID14083.1"/>
    </source>
</evidence>
<evidence type="ECO:0000313" key="2">
    <source>
        <dbReference type="Proteomes" id="UP000612808"/>
    </source>
</evidence>
<dbReference type="RefSeq" id="WP_203661719.1">
    <property type="nucleotide sequence ID" value="NZ_BAAAZM010000001.1"/>
</dbReference>
<dbReference type="AlphaFoldDB" id="A0A8J3JDR3"/>
<gene>
    <name evidence="1" type="ORF">Aru02nite_49720</name>
</gene>